<dbReference type="InterPro" id="IPR024987">
    <property type="entry name" value="DUF3889"/>
</dbReference>
<name>A0AAE3IQX9_9BACI</name>
<gene>
    <name evidence="2" type="ORF">OEV98_03135</name>
</gene>
<comment type="caution">
    <text evidence="2">The sequence shown here is derived from an EMBL/GenBank/DDBJ whole genome shotgun (WGS) entry which is preliminary data.</text>
</comment>
<accession>A0AAE3IQX9</accession>
<evidence type="ECO:0000313" key="2">
    <source>
        <dbReference type="EMBL" id="MCU9612557.1"/>
    </source>
</evidence>
<sequence>MKKILFLLLLYTLIISSPLTGHAQQDGYEKYGRIATAVVREDYPGEELVEYEYVGREKKSDDEVTDTFRFEVVENGQSKFIRVIISHHLANNKLVTLTVQEE</sequence>
<evidence type="ECO:0000256" key="1">
    <source>
        <dbReference type="SAM" id="SignalP"/>
    </source>
</evidence>
<dbReference type="EMBL" id="JAOUSF010000001">
    <property type="protein sequence ID" value="MCU9612557.1"/>
    <property type="molecule type" value="Genomic_DNA"/>
</dbReference>
<evidence type="ECO:0000313" key="3">
    <source>
        <dbReference type="Proteomes" id="UP001209318"/>
    </source>
</evidence>
<dbReference type="RefSeq" id="WP_263071741.1">
    <property type="nucleotide sequence ID" value="NZ_JAOUSF010000001.1"/>
</dbReference>
<dbReference type="Pfam" id="PF13028">
    <property type="entry name" value="DUF3889"/>
    <property type="match status" value="1"/>
</dbReference>
<reference evidence="2" key="1">
    <citation type="submission" date="2022-10" db="EMBL/GenBank/DDBJ databases">
        <title>Description of Fervidibacillus gen. nov. in the family Fervidibacillaceae fam. nov. with two species, Fervidibacillus albus sp. nov., and Fervidibacillus halotolerans sp. nov., isolated from tidal flat sediments.</title>
        <authorList>
            <person name="Kwon K.K."/>
            <person name="Yang S.-H."/>
        </authorList>
    </citation>
    <scope>NUCLEOTIDE SEQUENCE</scope>
    <source>
        <strain evidence="2">JCM 19140</strain>
    </source>
</reference>
<dbReference type="Proteomes" id="UP001209318">
    <property type="component" value="Unassembled WGS sequence"/>
</dbReference>
<keyword evidence="1" id="KW-0732">Signal</keyword>
<protein>
    <submittedName>
        <fullName evidence="2">YqzG/YhdC family protein</fullName>
    </submittedName>
</protein>
<proteinExistence type="predicted"/>
<keyword evidence="3" id="KW-1185">Reference proteome</keyword>
<organism evidence="2 3">
    <name type="scientific">Perspicuibacillus lycopersici</name>
    <dbReference type="NCBI Taxonomy" id="1325689"/>
    <lineage>
        <taxon>Bacteria</taxon>
        <taxon>Bacillati</taxon>
        <taxon>Bacillota</taxon>
        <taxon>Bacilli</taxon>
        <taxon>Bacillales</taxon>
        <taxon>Bacillaceae</taxon>
        <taxon>Perspicuibacillus</taxon>
    </lineage>
</organism>
<dbReference type="Gene3D" id="3.10.450.390">
    <property type="entry name" value="Protein of unknown function DUF3889"/>
    <property type="match status" value="1"/>
</dbReference>
<feature type="signal peptide" evidence="1">
    <location>
        <begin position="1"/>
        <end position="23"/>
    </location>
</feature>
<dbReference type="AlphaFoldDB" id="A0AAE3IQX9"/>
<feature type="chain" id="PRO_5042205451" evidence="1">
    <location>
        <begin position="24"/>
        <end position="102"/>
    </location>
</feature>